<keyword evidence="4" id="KW-0418">Kinase</keyword>
<keyword evidence="3" id="KW-0547">Nucleotide-binding</keyword>
<comment type="similarity">
    <text evidence="1">Belongs to the four-carbon acid sugar kinase family.</text>
</comment>
<protein>
    <recommendedName>
        <fullName evidence="11">3-oxo-tetronate kinase</fullName>
        <ecNumber evidence="10">2.7.1.217</ecNumber>
    </recommendedName>
    <alternativeName>
        <fullName evidence="12">3-dehydrotetronate 4-kinase</fullName>
    </alternativeName>
</protein>
<dbReference type="InterPro" id="IPR042213">
    <property type="entry name" value="NBD_C_sf"/>
</dbReference>
<name>M5EU69_9HYPH</name>
<sequence length="417" mass="44051">MKIGVIGDDFTGSGDIANTLAKAGARTVQYVGIPSADLTRAIDAAVIALKTRSSDVRDAVAQSRQACRWLVANGAEQIVFKYCSTFDSTPQGNIGPVAQALLEELDAPLTLVCPAFPANRRTLYNGHLFVGDRLLSESGMENHPLTPMTDPDIRRWLSRQTQLKVGHLALESLRSGAAEADLSLARRNDEKLIVADAISNDDLIELGKIARSHRLVTGGSGIAMGLPGNFGIVPAPENRPQFTGGNGPGFILSGSCSSATRRQIAFYGSSHRSMRLDAAEALDPAAAVAHCLDFLVSHQDEGPLVYSTAEPSEVASAQERYGRDRLATSFETIFAELAAKAVAAGFRRLVVAGGETSGAVASAFGVAALEVGPEIDTGVPVLILDGEPRLAFALKSGNFGADDFFERALDMLKGDAR</sequence>
<dbReference type="GO" id="GO:0005524">
    <property type="term" value="F:ATP binding"/>
    <property type="evidence" value="ECO:0007669"/>
    <property type="project" value="UniProtKB-KW"/>
</dbReference>
<dbReference type="SUPFAM" id="SSF142764">
    <property type="entry name" value="YgbK-like"/>
    <property type="match status" value="1"/>
</dbReference>
<dbReference type="STRING" id="1297569.MESS2_760071"/>
<dbReference type="EC" id="2.7.1.217" evidence="10"/>
<reference evidence="15 16" key="1">
    <citation type="submission" date="2013-02" db="EMBL/GenBank/DDBJ databases">
        <authorList>
            <person name="Genoscope - CEA"/>
        </authorList>
    </citation>
    <scope>NUCLEOTIDE SEQUENCE [LARGE SCALE GENOMIC DNA]</scope>
    <source>
        <strain evidence="15 16">STM 2683</strain>
    </source>
</reference>
<evidence type="ECO:0000313" key="15">
    <source>
        <dbReference type="EMBL" id="CCV08549.1"/>
    </source>
</evidence>
<dbReference type="InterPro" id="IPR037051">
    <property type="entry name" value="4-carb_acid_sugar_kinase_N_sf"/>
</dbReference>
<dbReference type="RefSeq" id="WP_008877423.1">
    <property type="nucleotide sequence ID" value="NZ_CAUM01000146.1"/>
</dbReference>
<dbReference type="eggNOG" id="COG3395">
    <property type="taxonomic scope" value="Bacteria"/>
</dbReference>
<evidence type="ECO:0000256" key="1">
    <source>
        <dbReference type="ARBA" id="ARBA00005715"/>
    </source>
</evidence>
<dbReference type="Pfam" id="PF07005">
    <property type="entry name" value="SBD_N"/>
    <property type="match status" value="1"/>
</dbReference>
<evidence type="ECO:0000256" key="11">
    <source>
        <dbReference type="ARBA" id="ARBA00039461"/>
    </source>
</evidence>
<evidence type="ECO:0000259" key="13">
    <source>
        <dbReference type="Pfam" id="PF07005"/>
    </source>
</evidence>
<feature type="domain" description="Four-carbon acid sugar kinase nucleotide binding" evidence="14">
    <location>
        <begin position="251"/>
        <end position="405"/>
    </location>
</feature>
<dbReference type="OrthoDB" id="191465at2"/>
<dbReference type="NCBIfam" id="NF043035">
    <property type="entry name" value="OxoTetrKin"/>
    <property type="match status" value="1"/>
</dbReference>
<keyword evidence="16" id="KW-1185">Reference proteome</keyword>
<proteinExistence type="inferred from homology"/>
<evidence type="ECO:0000256" key="12">
    <source>
        <dbReference type="ARBA" id="ARBA00041377"/>
    </source>
</evidence>
<evidence type="ECO:0000256" key="9">
    <source>
        <dbReference type="ARBA" id="ARBA00037335"/>
    </source>
</evidence>
<gene>
    <name evidence="15" type="ORF">MESS2_760071</name>
</gene>
<feature type="domain" description="Four-carbon acid sugar kinase N-terminal" evidence="13">
    <location>
        <begin position="3"/>
        <end position="226"/>
    </location>
</feature>
<comment type="function">
    <text evidence="9">Catalyzes the ATP-dependent phosphorylation of 3-oxo-tetronate to 3-oxo-tetronate 4-phosphate.</text>
</comment>
<keyword evidence="6" id="KW-0119">Carbohydrate metabolism</keyword>
<evidence type="ECO:0000256" key="10">
    <source>
        <dbReference type="ARBA" id="ARBA00039095"/>
    </source>
</evidence>
<dbReference type="EMBL" id="CAUM01000146">
    <property type="protein sequence ID" value="CCV08549.1"/>
    <property type="molecule type" value="Genomic_DNA"/>
</dbReference>
<keyword evidence="2" id="KW-0808">Transferase</keyword>
<comment type="catalytic activity">
    <reaction evidence="8">
        <text>3-dehydro-D-erythronate + ATP = 3-dehydro-4-O-phospho-D-erythronate + ADP + H(+)</text>
        <dbReference type="Rhea" id="RHEA:52556"/>
        <dbReference type="ChEBI" id="CHEBI:15378"/>
        <dbReference type="ChEBI" id="CHEBI:30616"/>
        <dbReference type="ChEBI" id="CHEBI:57958"/>
        <dbReference type="ChEBI" id="CHEBI:136593"/>
        <dbReference type="ChEBI" id="CHEBI:456216"/>
        <dbReference type="EC" id="2.7.1.217"/>
    </reaction>
</comment>
<comment type="caution">
    <text evidence="15">The sequence shown here is derived from an EMBL/GenBank/DDBJ whole genome shotgun (WGS) entry which is preliminary data.</text>
</comment>
<dbReference type="Proteomes" id="UP000012062">
    <property type="component" value="Unassembled WGS sequence"/>
</dbReference>
<evidence type="ECO:0000256" key="3">
    <source>
        <dbReference type="ARBA" id="ARBA00022741"/>
    </source>
</evidence>
<evidence type="ECO:0000313" key="16">
    <source>
        <dbReference type="Proteomes" id="UP000012062"/>
    </source>
</evidence>
<organism evidence="15 16">
    <name type="scientific">Mesorhizobium metallidurans STM 2683</name>
    <dbReference type="NCBI Taxonomy" id="1297569"/>
    <lineage>
        <taxon>Bacteria</taxon>
        <taxon>Pseudomonadati</taxon>
        <taxon>Pseudomonadota</taxon>
        <taxon>Alphaproteobacteria</taxon>
        <taxon>Hyphomicrobiales</taxon>
        <taxon>Phyllobacteriaceae</taxon>
        <taxon>Mesorhizobium</taxon>
    </lineage>
</organism>
<dbReference type="InterPro" id="IPR031475">
    <property type="entry name" value="NBD_C"/>
</dbReference>
<evidence type="ECO:0000256" key="4">
    <source>
        <dbReference type="ARBA" id="ARBA00022777"/>
    </source>
</evidence>
<evidence type="ECO:0000256" key="2">
    <source>
        <dbReference type="ARBA" id="ARBA00022679"/>
    </source>
</evidence>
<dbReference type="AlphaFoldDB" id="M5EU69"/>
<dbReference type="Pfam" id="PF17042">
    <property type="entry name" value="NBD_C"/>
    <property type="match status" value="1"/>
</dbReference>
<comment type="catalytic activity">
    <reaction evidence="7">
        <text>3-dehydro-L-erythronate + ATP = 3-dehydro-4-O-phospho-L-erythronate + ADP + H(+)</text>
        <dbReference type="Rhea" id="RHEA:52552"/>
        <dbReference type="ChEBI" id="CHEBI:15378"/>
        <dbReference type="ChEBI" id="CHEBI:30616"/>
        <dbReference type="ChEBI" id="CHEBI:136592"/>
        <dbReference type="ChEBI" id="CHEBI:136670"/>
        <dbReference type="ChEBI" id="CHEBI:456216"/>
        <dbReference type="EC" id="2.7.1.217"/>
    </reaction>
</comment>
<evidence type="ECO:0000259" key="14">
    <source>
        <dbReference type="Pfam" id="PF17042"/>
    </source>
</evidence>
<dbReference type="Gene3D" id="3.40.980.20">
    <property type="entry name" value="Four-carbon acid sugar kinase, nucleotide binding domain"/>
    <property type="match status" value="1"/>
</dbReference>
<evidence type="ECO:0000256" key="5">
    <source>
        <dbReference type="ARBA" id="ARBA00022840"/>
    </source>
</evidence>
<dbReference type="InterPro" id="IPR050007">
    <property type="entry name" value="OtnK"/>
</dbReference>
<accession>M5EU69</accession>
<evidence type="ECO:0000256" key="7">
    <source>
        <dbReference type="ARBA" id="ARBA00035898"/>
    </source>
</evidence>
<keyword evidence="5" id="KW-0067">ATP-binding</keyword>
<evidence type="ECO:0000256" key="8">
    <source>
        <dbReference type="ARBA" id="ARBA00036346"/>
    </source>
</evidence>
<dbReference type="GO" id="GO:0016301">
    <property type="term" value="F:kinase activity"/>
    <property type="evidence" value="ECO:0007669"/>
    <property type="project" value="UniProtKB-KW"/>
</dbReference>
<dbReference type="InterPro" id="IPR010737">
    <property type="entry name" value="4-carb_acid_sugar_kinase_N"/>
</dbReference>
<evidence type="ECO:0000256" key="6">
    <source>
        <dbReference type="ARBA" id="ARBA00023277"/>
    </source>
</evidence>
<dbReference type="Gene3D" id="3.40.50.10840">
    <property type="entry name" value="Putative sugar-binding, N-terminal domain"/>
    <property type="match status" value="1"/>
</dbReference>